<name>A0A8J7KBJ3_9GAMM</name>
<dbReference type="EC" id="1.2.4.1" evidence="4"/>
<dbReference type="Pfam" id="PF00676">
    <property type="entry name" value="E1_dh"/>
    <property type="match status" value="1"/>
</dbReference>
<comment type="subunit">
    <text evidence="4">Heterodimer of an alpha and a beta chain.</text>
</comment>
<comment type="caution">
    <text evidence="6">The sequence shown here is derived from an EMBL/GenBank/DDBJ whole genome shotgun (WGS) entry which is preliminary data.</text>
</comment>
<keyword evidence="7" id="KW-1185">Reference proteome</keyword>
<dbReference type="AlphaFoldDB" id="A0A8J7KBJ3"/>
<dbReference type="GO" id="GO:0009083">
    <property type="term" value="P:branched-chain amino acid catabolic process"/>
    <property type="evidence" value="ECO:0007669"/>
    <property type="project" value="TreeGrafter"/>
</dbReference>
<protein>
    <recommendedName>
        <fullName evidence="4">Pyruvate dehydrogenase E1 component subunit alpha</fullName>
        <ecNumber evidence="4">1.2.4.1</ecNumber>
    </recommendedName>
</protein>
<dbReference type="Proteomes" id="UP000640333">
    <property type="component" value="Unassembled WGS sequence"/>
</dbReference>
<sequence>MDTVFEGEIRYRQYLSSQGDPLSALPVWAQQPEWLTHCYRNMVLARTMDNKAVALQRTGQLGTYASLLGIEGIDVPLGLLMHPEDVLIPYYRNHACQMLRGMPMEEILLYWGGDERGNAAEQQGEDFPNSVPIATQSMHACGVATALKIRNEKRVAVTLCGDGATSKGDFLEGLNVAGAWQLPVVFIVNNNQWAISVPRALQSGAPTLAQKAIGAGIRGEQVDGNDAIAMREAIEIALERAREGKGPSLIEAISYRLSDHTTADDATRYRSNDELKKAWEHEPVKRLRTFLHKQGWWDETQETIWQDEVNSMVQSAVERYLATPPQPVESLFDYLYAELPEQLREQREWAMVKAMKGGTHHES</sequence>
<dbReference type="InterPro" id="IPR001017">
    <property type="entry name" value="DH_E1"/>
</dbReference>
<comment type="function">
    <text evidence="4">The pyruvate dehydrogenase complex catalyzes the overall conversion of pyruvate to acetyl-CoA and CO(2). It contains multiple copies of three enzymatic components: pyruvate dehydrogenase (E1), dihydrolipoamide acetyltransferase (E2) and lipoamide dehydrogenase (E3).</text>
</comment>
<keyword evidence="3 4" id="KW-0786">Thiamine pyrophosphate</keyword>
<proteinExistence type="predicted"/>
<accession>A0A8J7KBJ3</accession>
<dbReference type="PANTHER" id="PTHR43380:SF1">
    <property type="entry name" value="2-OXOISOVALERATE DEHYDROGENASE SUBUNIT ALPHA, MITOCHONDRIAL"/>
    <property type="match status" value="1"/>
</dbReference>
<dbReference type="InterPro" id="IPR017596">
    <property type="entry name" value="PdhA/BkdA"/>
</dbReference>
<keyword evidence="4 6" id="KW-0670">Pyruvate</keyword>
<reference evidence="6" key="1">
    <citation type="submission" date="2020-10" db="EMBL/GenBank/DDBJ databases">
        <title>Bacterium isolated from coastal waters sediment.</title>
        <authorList>
            <person name="Chen R.-J."/>
            <person name="Lu D.-C."/>
            <person name="Zhu K.-L."/>
            <person name="Du Z.-J."/>
        </authorList>
    </citation>
    <scope>NUCLEOTIDE SEQUENCE</scope>
    <source>
        <strain evidence="6">N1Y112</strain>
    </source>
</reference>
<dbReference type="InterPro" id="IPR050771">
    <property type="entry name" value="Alpha-ketoacid_DH_E1_comp"/>
</dbReference>
<dbReference type="EMBL" id="JADEYS010000023">
    <property type="protein sequence ID" value="MBE9399196.1"/>
    <property type="molecule type" value="Genomic_DNA"/>
</dbReference>
<organism evidence="6 7">
    <name type="scientific">Pontibacterium sinense</name>
    <dbReference type="NCBI Taxonomy" id="2781979"/>
    <lineage>
        <taxon>Bacteria</taxon>
        <taxon>Pseudomonadati</taxon>
        <taxon>Pseudomonadota</taxon>
        <taxon>Gammaproteobacteria</taxon>
        <taxon>Oceanospirillales</taxon>
        <taxon>Oceanospirillaceae</taxon>
        <taxon>Pontibacterium</taxon>
    </lineage>
</organism>
<gene>
    <name evidence="6" type="primary">pdhA</name>
    <name evidence="6" type="ORF">IOQ59_18190</name>
</gene>
<feature type="domain" description="Dehydrogenase E1 component" evidence="5">
    <location>
        <begin position="39"/>
        <end position="326"/>
    </location>
</feature>
<evidence type="ECO:0000259" key="5">
    <source>
        <dbReference type="Pfam" id="PF00676"/>
    </source>
</evidence>
<evidence type="ECO:0000313" key="6">
    <source>
        <dbReference type="EMBL" id="MBE9399196.1"/>
    </source>
</evidence>
<comment type="cofactor">
    <cofactor evidence="1 4">
        <name>thiamine diphosphate</name>
        <dbReference type="ChEBI" id="CHEBI:58937"/>
    </cofactor>
</comment>
<dbReference type="RefSeq" id="WP_193954893.1">
    <property type="nucleotide sequence ID" value="NZ_JADEYS010000023.1"/>
</dbReference>
<dbReference type="CDD" id="cd02000">
    <property type="entry name" value="TPP_E1_PDC_ADC_BCADC"/>
    <property type="match status" value="1"/>
</dbReference>
<dbReference type="Gene3D" id="3.40.50.970">
    <property type="match status" value="1"/>
</dbReference>
<evidence type="ECO:0000256" key="4">
    <source>
        <dbReference type="RuleBase" id="RU366007"/>
    </source>
</evidence>
<comment type="catalytic activity">
    <reaction evidence="4">
        <text>N(6)-[(R)-lipoyl]-L-lysyl-[protein] + pyruvate + H(+) = N(6)-[(R)-S(8)-acetyldihydrolipoyl]-L-lysyl-[protein] + CO2</text>
        <dbReference type="Rhea" id="RHEA:19189"/>
        <dbReference type="Rhea" id="RHEA-COMP:10474"/>
        <dbReference type="Rhea" id="RHEA-COMP:10478"/>
        <dbReference type="ChEBI" id="CHEBI:15361"/>
        <dbReference type="ChEBI" id="CHEBI:15378"/>
        <dbReference type="ChEBI" id="CHEBI:16526"/>
        <dbReference type="ChEBI" id="CHEBI:83099"/>
        <dbReference type="ChEBI" id="CHEBI:83111"/>
        <dbReference type="EC" id="1.2.4.1"/>
    </reaction>
</comment>
<dbReference type="NCBIfam" id="TIGR03181">
    <property type="entry name" value="PDH_E1_alph_x"/>
    <property type="match status" value="1"/>
</dbReference>
<evidence type="ECO:0000313" key="7">
    <source>
        <dbReference type="Proteomes" id="UP000640333"/>
    </source>
</evidence>
<dbReference type="SUPFAM" id="SSF52518">
    <property type="entry name" value="Thiamin diphosphate-binding fold (THDP-binding)"/>
    <property type="match status" value="1"/>
</dbReference>
<evidence type="ECO:0000256" key="3">
    <source>
        <dbReference type="ARBA" id="ARBA00023052"/>
    </source>
</evidence>
<dbReference type="InterPro" id="IPR029061">
    <property type="entry name" value="THDP-binding"/>
</dbReference>
<evidence type="ECO:0000256" key="1">
    <source>
        <dbReference type="ARBA" id="ARBA00001964"/>
    </source>
</evidence>
<dbReference type="PANTHER" id="PTHR43380">
    <property type="entry name" value="2-OXOISOVALERATE DEHYDROGENASE SUBUNIT ALPHA, MITOCHONDRIAL"/>
    <property type="match status" value="1"/>
</dbReference>
<dbReference type="GO" id="GO:0004739">
    <property type="term" value="F:pyruvate dehydrogenase (acetyl-transferring) activity"/>
    <property type="evidence" value="ECO:0007669"/>
    <property type="project" value="UniProtKB-UniRule"/>
</dbReference>
<evidence type="ECO:0000256" key="2">
    <source>
        <dbReference type="ARBA" id="ARBA00023002"/>
    </source>
</evidence>
<keyword evidence="2 4" id="KW-0560">Oxidoreductase</keyword>